<dbReference type="AlphaFoldDB" id="A0A9W4RTD4"/>
<name>A0A9W4RTD4_9PEZI</name>
<dbReference type="PANTHER" id="PTHR33254">
    <property type="entry name" value="4-HYDROXY-4-METHYL-2-OXOGLUTARATE ALDOLASE 3-RELATED"/>
    <property type="match status" value="1"/>
</dbReference>
<feature type="binding site" evidence="1">
    <location>
        <position position="93"/>
    </location>
    <ligand>
        <name>Mg(2+)</name>
        <dbReference type="ChEBI" id="CHEBI:18420"/>
    </ligand>
</feature>
<evidence type="ECO:0000256" key="1">
    <source>
        <dbReference type="PIRSR" id="PIRSR605493-1"/>
    </source>
</evidence>
<organism evidence="2 3">
    <name type="scientific">Colletotrichum noveboracense</name>
    <dbReference type="NCBI Taxonomy" id="2664923"/>
    <lineage>
        <taxon>Eukaryota</taxon>
        <taxon>Fungi</taxon>
        <taxon>Dikarya</taxon>
        <taxon>Ascomycota</taxon>
        <taxon>Pezizomycotina</taxon>
        <taxon>Sordariomycetes</taxon>
        <taxon>Hypocreomycetidae</taxon>
        <taxon>Glomerellales</taxon>
        <taxon>Glomerellaceae</taxon>
        <taxon>Colletotrichum</taxon>
        <taxon>Colletotrichum gloeosporioides species complex</taxon>
    </lineage>
</organism>
<dbReference type="EMBL" id="CAMGZC010000413">
    <property type="protein sequence ID" value="CAI0647245.1"/>
    <property type="molecule type" value="Genomic_DNA"/>
</dbReference>
<sequence>MKLDVSGGGFLHGLTLRSPNRQSAFTVKYSSARDGNATLKGGTGHFLDSVPRGAVILISCPENTINTCWGGLTTRRAQTLGAVGTVIDGRLRDLEELRELEYPVGLCAQ</sequence>
<evidence type="ECO:0000313" key="2">
    <source>
        <dbReference type="EMBL" id="CAI0647245.1"/>
    </source>
</evidence>
<accession>A0A9W4RTD4</accession>
<dbReference type="Proteomes" id="UP001152533">
    <property type="component" value="Unassembled WGS sequence"/>
</dbReference>
<dbReference type="GO" id="GO:0047443">
    <property type="term" value="F:4-hydroxy-4-methyl-2-oxoglutarate aldolase activity"/>
    <property type="evidence" value="ECO:0007669"/>
    <property type="project" value="TreeGrafter"/>
</dbReference>
<dbReference type="InterPro" id="IPR036704">
    <property type="entry name" value="RraA/RraA-like_sf"/>
</dbReference>
<comment type="cofactor">
    <cofactor evidence="1">
        <name>Mg(2+)</name>
        <dbReference type="ChEBI" id="CHEBI:18420"/>
    </cofactor>
</comment>
<gene>
    <name evidence="2" type="ORF">CGXH109_LOCUS63676</name>
</gene>
<dbReference type="SUPFAM" id="SSF89562">
    <property type="entry name" value="RraA-like"/>
    <property type="match status" value="1"/>
</dbReference>
<dbReference type="GO" id="GO:0008948">
    <property type="term" value="F:oxaloacetate decarboxylase activity"/>
    <property type="evidence" value="ECO:0007669"/>
    <property type="project" value="TreeGrafter"/>
</dbReference>
<protein>
    <submittedName>
        <fullName evidence="2">Uncharacterized protein</fullName>
    </submittedName>
</protein>
<dbReference type="InterPro" id="IPR005493">
    <property type="entry name" value="RraA/RraA-like"/>
</dbReference>
<keyword evidence="1" id="KW-0479">Metal-binding</keyword>
<keyword evidence="3" id="KW-1185">Reference proteome</keyword>
<dbReference type="Gene3D" id="3.50.30.40">
    <property type="entry name" value="Ribonuclease E inhibitor RraA/RraA-like"/>
    <property type="match status" value="1"/>
</dbReference>
<dbReference type="GO" id="GO:0046872">
    <property type="term" value="F:metal ion binding"/>
    <property type="evidence" value="ECO:0007669"/>
    <property type="project" value="UniProtKB-KW"/>
</dbReference>
<dbReference type="CDD" id="cd16841">
    <property type="entry name" value="RraA_family"/>
    <property type="match status" value="1"/>
</dbReference>
<dbReference type="Pfam" id="PF03737">
    <property type="entry name" value="RraA-like"/>
    <property type="match status" value="1"/>
</dbReference>
<reference evidence="2" key="1">
    <citation type="submission" date="2022-08" db="EMBL/GenBank/DDBJ databases">
        <authorList>
            <person name="Giroux E."/>
            <person name="Giroux E."/>
        </authorList>
    </citation>
    <scope>NUCLEOTIDE SEQUENCE</scope>
    <source>
        <strain evidence="2">H1091258</strain>
    </source>
</reference>
<comment type="caution">
    <text evidence="2">The sequence shown here is derived from an EMBL/GenBank/DDBJ whole genome shotgun (WGS) entry which is preliminary data.</text>
</comment>
<dbReference type="PANTHER" id="PTHR33254:SF28">
    <property type="entry name" value="4-HYDROXY-4-METHYL-2-OXOGLUTARATE ALDOLASE"/>
    <property type="match status" value="1"/>
</dbReference>
<proteinExistence type="predicted"/>
<keyword evidence="1" id="KW-0460">Magnesium</keyword>
<evidence type="ECO:0000313" key="3">
    <source>
        <dbReference type="Proteomes" id="UP001152533"/>
    </source>
</evidence>
<feature type="binding site" evidence="1">
    <location>
        <position position="92"/>
    </location>
    <ligand>
        <name>substrate</name>
    </ligand>
</feature>